<dbReference type="Proteomes" id="UP000198310">
    <property type="component" value="Unassembled WGS sequence"/>
</dbReference>
<dbReference type="AlphaFoldDB" id="A0A238X275"/>
<reference evidence="4" key="1">
    <citation type="submission" date="2017-06" db="EMBL/GenBank/DDBJ databases">
        <authorList>
            <person name="Varghese N."/>
            <person name="Submissions S."/>
        </authorList>
    </citation>
    <scope>NUCLEOTIDE SEQUENCE [LARGE SCALE GENOMIC DNA]</scope>
    <source>
        <strain evidence="4">DSM 28041</strain>
    </source>
</reference>
<gene>
    <name evidence="3" type="ORF">SAMN06269173_103417</name>
</gene>
<feature type="region of interest" description="Disordered" evidence="1">
    <location>
        <begin position="675"/>
        <end position="695"/>
    </location>
</feature>
<organism evidence="3 4">
    <name type="scientific">Hymenobacter mucosus</name>
    <dbReference type="NCBI Taxonomy" id="1411120"/>
    <lineage>
        <taxon>Bacteria</taxon>
        <taxon>Pseudomonadati</taxon>
        <taxon>Bacteroidota</taxon>
        <taxon>Cytophagia</taxon>
        <taxon>Cytophagales</taxon>
        <taxon>Hymenobacteraceae</taxon>
        <taxon>Hymenobacter</taxon>
    </lineage>
</organism>
<proteinExistence type="predicted"/>
<keyword evidence="4" id="KW-1185">Reference proteome</keyword>
<name>A0A238X275_9BACT</name>
<evidence type="ECO:0000313" key="4">
    <source>
        <dbReference type="Proteomes" id="UP000198310"/>
    </source>
</evidence>
<dbReference type="EMBL" id="FZNS01000003">
    <property type="protein sequence ID" value="SNR53065.1"/>
    <property type="molecule type" value="Genomic_DNA"/>
</dbReference>
<sequence length="752" mass="83788">MNTIYTSAKWPVKTSGKQIERLKAQLGLPSPATNLLIEETADILSLCGSPNVSVNSETGLALGYVQSGKTMSFTSLIAMARDNGYQVIIVLAGTQRALIRQSVERLTKDLQIVGANSLDWRIMSDPKGSHGEELIKATLNEYKSSSKSKLRKRTAIVAVMKNKTRLGNLIEVIEKLSEEFKGVPTLIVDDEADQAGMNTEAKANRKRLAAGLPEKLSPVYAQLLRLKSALPHHTYVQYTATPQALLFIRRKDDMSPNFIKLLTPGAGYTGGQAFFSKPLFKKLVKEIPDIEIHSPNHHLVTAPNSLQEAMRVFFLGVTEHLITDSAERNRSMMVHPSQYQDIHGQYFKWVTTVKGRWVRILKKDEDEPERQELVGQFKATYNELFSINSDMAPFEEHLDTLVDAISATQVNEFNGKPGSVSQIDWANHEFFILVGGQAMSRGFTVEGLTVTYMPRGIGVGTADTMQQWARFFGYKKKYIHLCRIYLAKDAIKAFQGYVKHESDLHARLKAFDADHTLNAFQRRVKLPSSLKHLTRNSVLSEDVERYSFGGAWITTETVQGSPAEIDANRAAIDSFISNPSFSWQPDRGSSERTPAQIHLTSEVMLTDIIKLLRSYTYLGTQDTSSLGYVYLSTDDADAFDMLADNLEAYSKAHPGATGVVYQMSPPPQKPRLRTASNGKLKQGPLFQGRNPSKEEGKAIYPGDTEIKDKGRFSLQIHRLEIKAGKVPGYESFVLAVWVPSDAADEMVKLANE</sequence>
<evidence type="ECO:0000259" key="2">
    <source>
        <dbReference type="Pfam" id="PF10593"/>
    </source>
</evidence>
<evidence type="ECO:0000256" key="1">
    <source>
        <dbReference type="SAM" id="MobiDB-lite"/>
    </source>
</evidence>
<evidence type="ECO:0000313" key="3">
    <source>
        <dbReference type="EMBL" id="SNR53065.1"/>
    </source>
</evidence>
<protein>
    <submittedName>
        <fullName evidence="3">Z1 domain-containing protein</fullName>
    </submittedName>
</protein>
<feature type="domain" description="Putative endonuclease Z1" evidence="2">
    <location>
        <begin position="305"/>
        <end position="521"/>
    </location>
</feature>
<dbReference type="InterPro" id="IPR018310">
    <property type="entry name" value="Put_endonuclease_Z1-dom"/>
</dbReference>
<accession>A0A238X275</accession>
<dbReference type="Pfam" id="PF10593">
    <property type="entry name" value="Z1"/>
    <property type="match status" value="1"/>
</dbReference>